<dbReference type="InterPro" id="IPR001117">
    <property type="entry name" value="Cu-oxidase_2nd"/>
</dbReference>
<feature type="domain" description="Plastocyanin-like" evidence="10">
    <location>
        <begin position="19"/>
        <end position="164"/>
    </location>
</feature>
<evidence type="ECO:0000256" key="8">
    <source>
        <dbReference type="ARBA" id="ARBA00023002"/>
    </source>
</evidence>
<keyword evidence="9" id="KW-0186">Copper</keyword>
<evidence type="ECO:0000313" key="12">
    <source>
        <dbReference type="Proteomes" id="UP001195769"/>
    </source>
</evidence>
<evidence type="ECO:0000256" key="2">
    <source>
        <dbReference type="ARBA" id="ARBA00001935"/>
    </source>
</evidence>
<protein>
    <recommendedName>
        <fullName evidence="5">laccase</fullName>
        <ecNumber evidence="5">1.10.3.2</ecNumber>
    </recommendedName>
</protein>
<dbReference type="Gene3D" id="2.60.40.420">
    <property type="entry name" value="Cupredoxins - blue copper proteins"/>
    <property type="match status" value="2"/>
</dbReference>
<proteinExistence type="inferred from homology"/>
<dbReference type="GO" id="GO:0046872">
    <property type="term" value="F:metal ion binding"/>
    <property type="evidence" value="ECO:0007669"/>
    <property type="project" value="UniProtKB-KW"/>
</dbReference>
<dbReference type="Proteomes" id="UP001195769">
    <property type="component" value="Unassembled WGS sequence"/>
</dbReference>
<keyword evidence="12" id="KW-1185">Reference proteome</keyword>
<comment type="catalytic activity">
    <reaction evidence="1">
        <text>4 hydroquinone + O2 = 4 benzosemiquinone + 2 H2O</text>
        <dbReference type="Rhea" id="RHEA:11276"/>
        <dbReference type="ChEBI" id="CHEBI:15377"/>
        <dbReference type="ChEBI" id="CHEBI:15379"/>
        <dbReference type="ChEBI" id="CHEBI:17594"/>
        <dbReference type="ChEBI" id="CHEBI:17977"/>
        <dbReference type="EC" id="1.10.3.2"/>
    </reaction>
</comment>
<dbReference type="EMBL" id="JABBWK010000016">
    <property type="protein sequence ID" value="KAG1902511.1"/>
    <property type="molecule type" value="Genomic_DNA"/>
</dbReference>
<dbReference type="PANTHER" id="PTHR11709">
    <property type="entry name" value="MULTI-COPPER OXIDASE"/>
    <property type="match status" value="1"/>
</dbReference>
<evidence type="ECO:0000259" key="10">
    <source>
        <dbReference type="Pfam" id="PF00394"/>
    </source>
</evidence>
<organism evidence="11 12">
    <name type="scientific">Suillus fuscotomentosus</name>
    <dbReference type="NCBI Taxonomy" id="1912939"/>
    <lineage>
        <taxon>Eukaryota</taxon>
        <taxon>Fungi</taxon>
        <taxon>Dikarya</taxon>
        <taxon>Basidiomycota</taxon>
        <taxon>Agaricomycotina</taxon>
        <taxon>Agaricomycetes</taxon>
        <taxon>Agaricomycetidae</taxon>
        <taxon>Boletales</taxon>
        <taxon>Suillineae</taxon>
        <taxon>Suillaceae</taxon>
        <taxon>Suillus</taxon>
    </lineage>
</organism>
<dbReference type="GO" id="GO:0005576">
    <property type="term" value="C:extracellular region"/>
    <property type="evidence" value="ECO:0007669"/>
    <property type="project" value="UniProtKB-SubCell"/>
</dbReference>
<evidence type="ECO:0000256" key="6">
    <source>
        <dbReference type="ARBA" id="ARBA00022525"/>
    </source>
</evidence>
<evidence type="ECO:0000256" key="4">
    <source>
        <dbReference type="ARBA" id="ARBA00010609"/>
    </source>
</evidence>
<dbReference type="RefSeq" id="XP_041228086.1">
    <property type="nucleotide sequence ID" value="XM_041374824.1"/>
</dbReference>
<dbReference type="InterPro" id="IPR008972">
    <property type="entry name" value="Cupredoxin"/>
</dbReference>
<dbReference type="AlphaFoldDB" id="A0AAD4EAC2"/>
<name>A0AAD4EAC2_9AGAM</name>
<dbReference type="Pfam" id="PF00394">
    <property type="entry name" value="Cu-oxidase"/>
    <property type="match status" value="1"/>
</dbReference>
<dbReference type="GO" id="GO:0052716">
    <property type="term" value="F:hydroquinone:oxygen oxidoreductase activity"/>
    <property type="evidence" value="ECO:0007669"/>
    <property type="project" value="UniProtKB-EC"/>
</dbReference>
<keyword evidence="6" id="KW-0964">Secreted</keyword>
<comment type="cofactor">
    <cofactor evidence="2">
        <name>Cu cation</name>
        <dbReference type="ChEBI" id="CHEBI:23378"/>
    </cofactor>
</comment>
<dbReference type="InterPro" id="IPR045087">
    <property type="entry name" value="Cu-oxidase_fam"/>
</dbReference>
<keyword evidence="8" id="KW-0560">Oxidoreductase</keyword>
<sequence>MDIRPPHPRDYSGSSRIIENTIITLSDWFEYHDPTPKLNKIFGPITSNSTLINGLGHYPGGPKSPLSVFNVEKGKRCRFRIIGLSCDPAYKFSIDGHTMTIIEADDIETVPETVDSLPVLAGQHYSVVVCANQPVDNYWIRAPNNFANQMFAGGLSQAILRYNGVPDEDPTSTLGPYILPFNEGKLASLLSIPVPGFPEIGKADVHINLLATTVDGIFRVNNVTYHNPLTPVLLQMLSGAQHPSDLLPSGSVYELPSNKVVELTLPYTGSLFGGTVSALWANWPSNPTPSSCSSAASANRRTS</sequence>
<evidence type="ECO:0000256" key="7">
    <source>
        <dbReference type="ARBA" id="ARBA00022723"/>
    </source>
</evidence>
<accession>A0AAD4EAC2</accession>
<comment type="subcellular location">
    <subcellularLocation>
        <location evidence="3">Secreted</location>
    </subcellularLocation>
</comment>
<evidence type="ECO:0000313" key="11">
    <source>
        <dbReference type="EMBL" id="KAG1902511.1"/>
    </source>
</evidence>
<dbReference type="GeneID" id="64669122"/>
<comment type="caution">
    <text evidence="11">The sequence shown here is derived from an EMBL/GenBank/DDBJ whole genome shotgun (WGS) entry which is preliminary data.</text>
</comment>
<dbReference type="EC" id="1.10.3.2" evidence="5"/>
<comment type="similarity">
    <text evidence="4">Belongs to the multicopper oxidase family.</text>
</comment>
<evidence type="ECO:0000256" key="3">
    <source>
        <dbReference type="ARBA" id="ARBA00004613"/>
    </source>
</evidence>
<evidence type="ECO:0000256" key="9">
    <source>
        <dbReference type="ARBA" id="ARBA00023008"/>
    </source>
</evidence>
<evidence type="ECO:0000256" key="1">
    <source>
        <dbReference type="ARBA" id="ARBA00000349"/>
    </source>
</evidence>
<keyword evidence="7" id="KW-0479">Metal-binding</keyword>
<evidence type="ECO:0000256" key="5">
    <source>
        <dbReference type="ARBA" id="ARBA00012297"/>
    </source>
</evidence>
<dbReference type="FunFam" id="2.60.40.420:FF:000045">
    <property type="entry name" value="Laccase 2"/>
    <property type="match status" value="1"/>
</dbReference>
<dbReference type="PANTHER" id="PTHR11709:SF394">
    <property type="entry name" value="FI03373P-RELATED"/>
    <property type="match status" value="1"/>
</dbReference>
<dbReference type="SUPFAM" id="SSF49503">
    <property type="entry name" value="Cupredoxins"/>
    <property type="match status" value="2"/>
</dbReference>
<reference evidence="11" key="1">
    <citation type="journal article" date="2020" name="New Phytol.">
        <title>Comparative genomics reveals dynamic genome evolution in host specialist ectomycorrhizal fungi.</title>
        <authorList>
            <person name="Lofgren L.A."/>
            <person name="Nguyen N.H."/>
            <person name="Vilgalys R."/>
            <person name="Ruytinx J."/>
            <person name="Liao H.L."/>
            <person name="Branco S."/>
            <person name="Kuo A."/>
            <person name="LaButti K."/>
            <person name="Lipzen A."/>
            <person name="Andreopoulos W."/>
            <person name="Pangilinan J."/>
            <person name="Riley R."/>
            <person name="Hundley H."/>
            <person name="Na H."/>
            <person name="Barry K."/>
            <person name="Grigoriev I.V."/>
            <person name="Stajich J.E."/>
            <person name="Kennedy P.G."/>
        </authorList>
    </citation>
    <scope>NUCLEOTIDE SEQUENCE</scope>
    <source>
        <strain evidence="11">FC203</strain>
    </source>
</reference>
<gene>
    <name evidence="11" type="ORF">F5891DRAFT_948728</name>
</gene>